<keyword evidence="9 13" id="KW-0066">ATP synthesis</keyword>
<dbReference type="CDD" id="cd06503">
    <property type="entry name" value="ATP-synt_Fo_b"/>
    <property type="match status" value="1"/>
</dbReference>
<evidence type="ECO:0000256" key="8">
    <source>
        <dbReference type="ARBA" id="ARBA00023136"/>
    </source>
</evidence>
<evidence type="ECO:0000256" key="13">
    <source>
        <dbReference type="HAMAP-Rule" id="MF_01398"/>
    </source>
</evidence>
<dbReference type="InterPro" id="IPR002146">
    <property type="entry name" value="ATP_synth_b/b'su_bac/chlpt"/>
</dbReference>
<evidence type="ECO:0000256" key="1">
    <source>
        <dbReference type="ARBA" id="ARBA00005513"/>
    </source>
</evidence>
<comment type="function">
    <text evidence="10 13">F(1)F(0) ATP synthase produces ATP from ADP in the presence of a proton or sodium gradient. F-type ATPases consist of two structural domains, F(1) containing the extramembraneous catalytic core and F(0) containing the membrane proton channel, linked together by a central stalk and a peripheral stalk. During catalysis, ATP synthesis in the catalytic domain of F(1) is coupled via a rotary mechanism of the central stalk subunits to proton translocation.</text>
</comment>
<evidence type="ECO:0000256" key="9">
    <source>
        <dbReference type="ARBA" id="ARBA00023310"/>
    </source>
</evidence>
<dbReference type="GO" id="GO:0046933">
    <property type="term" value="F:proton-transporting ATP synthase activity, rotational mechanism"/>
    <property type="evidence" value="ECO:0007669"/>
    <property type="project" value="UniProtKB-UniRule"/>
</dbReference>
<evidence type="ECO:0000256" key="2">
    <source>
        <dbReference type="ARBA" id="ARBA00022448"/>
    </source>
</evidence>
<evidence type="ECO:0000256" key="7">
    <source>
        <dbReference type="ARBA" id="ARBA00023065"/>
    </source>
</evidence>
<keyword evidence="13" id="KW-1003">Cell membrane</keyword>
<dbReference type="HAMAP" id="MF_01398">
    <property type="entry name" value="ATP_synth_b_bprime"/>
    <property type="match status" value="1"/>
</dbReference>
<dbReference type="GO" id="GO:0045259">
    <property type="term" value="C:proton-transporting ATP synthase complex"/>
    <property type="evidence" value="ECO:0007669"/>
    <property type="project" value="UniProtKB-KW"/>
</dbReference>
<comment type="function">
    <text evidence="11">Component of the F(0) channel, it forms part of the peripheral stalk, linking F(1) to F(0). The b'-subunit is a diverged and duplicated form of b found in plants and photosynthetic bacteria.</text>
</comment>
<keyword evidence="17" id="KW-1185">Reference proteome</keyword>
<dbReference type="EMBL" id="BDFE01000017">
    <property type="protein sequence ID" value="GAU09461.1"/>
    <property type="molecule type" value="Genomic_DNA"/>
</dbReference>
<organism evidence="16 17">
    <name type="scientific">Desulfoplanes formicivorans</name>
    <dbReference type="NCBI Taxonomy" id="1592317"/>
    <lineage>
        <taxon>Bacteria</taxon>
        <taxon>Pseudomonadati</taxon>
        <taxon>Thermodesulfobacteriota</taxon>
        <taxon>Desulfovibrionia</taxon>
        <taxon>Desulfovibrionales</taxon>
        <taxon>Desulfoplanaceae</taxon>
        <taxon>Desulfoplanes</taxon>
    </lineage>
</organism>
<name>A0A194AK75_9BACT</name>
<comment type="caution">
    <text evidence="16">The sequence shown here is derived from an EMBL/GenBank/DDBJ whole genome shotgun (WGS) entry which is preliminary data.</text>
</comment>
<dbReference type="AlphaFoldDB" id="A0A194AK75"/>
<gene>
    <name evidence="13" type="primary">atpF</name>
    <name evidence="16" type="ORF">DPF_2187</name>
</gene>
<evidence type="ECO:0000256" key="10">
    <source>
        <dbReference type="ARBA" id="ARBA00025198"/>
    </source>
</evidence>
<dbReference type="GO" id="GO:0005886">
    <property type="term" value="C:plasma membrane"/>
    <property type="evidence" value="ECO:0007669"/>
    <property type="project" value="UniProtKB-SubCell"/>
</dbReference>
<accession>A0A194AK75</accession>
<dbReference type="PANTHER" id="PTHR33445">
    <property type="entry name" value="ATP SYNTHASE SUBUNIT B', CHLOROPLASTIC"/>
    <property type="match status" value="1"/>
</dbReference>
<comment type="subcellular location">
    <subcellularLocation>
        <location evidence="13">Cell membrane</location>
        <topology evidence="13">Single-pass membrane protein</topology>
    </subcellularLocation>
    <subcellularLocation>
        <location evidence="12">Endomembrane system</location>
        <topology evidence="12">Single-pass membrane protein</topology>
    </subcellularLocation>
</comment>
<evidence type="ECO:0000313" key="17">
    <source>
        <dbReference type="Proteomes" id="UP000095200"/>
    </source>
</evidence>
<dbReference type="GO" id="GO:0012505">
    <property type="term" value="C:endomembrane system"/>
    <property type="evidence" value="ECO:0007669"/>
    <property type="project" value="UniProtKB-SubCell"/>
</dbReference>
<evidence type="ECO:0000313" key="16">
    <source>
        <dbReference type="EMBL" id="GAU09461.1"/>
    </source>
</evidence>
<keyword evidence="7 13" id="KW-0406">Ion transport</keyword>
<proteinExistence type="inferred from homology"/>
<keyword evidence="5 13" id="KW-0375">Hydrogen ion transport</keyword>
<evidence type="ECO:0000256" key="15">
    <source>
        <dbReference type="SAM" id="Coils"/>
    </source>
</evidence>
<evidence type="ECO:0000256" key="3">
    <source>
        <dbReference type="ARBA" id="ARBA00022547"/>
    </source>
</evidence>
<reference evidence="17" key="1">
    <citation type="submission" date="2016-06" db="EMBL/GenBank/DDBJ databases">
        <title>Draft genome sequence of Desulfoplanes formicivorans strain Pf12B.</title>
        <authorList>
            <person name="Watanabe M."/>
            <person name="Kojima H."/>
            <person name="Fukui M."/>
        </authorList>
    </citation>
    <scope>NUCLEOTIDE SEQUENCE [LARGE SCALE GENOMIC DNA]</scope>
    <source>
        <strain evidence="17">Pf12B</strain>
    </source>
</reference>
<evidence type="ECO:0000256" key="11">
    <source>
        <dbReference type="ARBA" id="ARBA00025614"/>
    </source>
</evidence>
<keyword evidence="8 13" id="KW-0472">Membrane</keyword>
<dbReference type="InterPro" id="IPR050059">
    <property type="entry name" value="ATP_synthase_B_chain"/>
</dbReference>
<keyword evidence="15" id="KW-0175">Coiled coil</keyword>
<feature type="transmembrane region" description="Helical" evidence="13">
    <location>
        <begin position="6"/>
        <end position="27"/>
    </location>
</feature>
<keyword evidence="6 13" id="KW-1133">Transmembrane helix</keyword>
<keyword evidence="3 13" id="KW-0138">CF(0)</keyword>
<comment type="similarity">
    <text evidence="1 13 14">Belongs to the ATPase B chain family.</text>
</comment>
<dbReference type="STRING" id="1592317.DPF_2187"/>
<evidence type="ECO:0000256" key="5">
    <source>
        <dbReference type="ARBA" id="ARBA00022781"/>
    </source>
</evidence>
<dbReference type="RefSeq" id="WP_069859681.1">
    <property type="nucleotide sequence ID" value="NZ_BDFE01000017.1"/>
</dbReference>
<comment type="subunit">
    <text evidence="13">F-type ATPases have 2 components, F(1) - the catalytic core - and F(0) - the membrane proton channel. F(1) has five subunits: alpha(3), beta(3), gamma(1), delta(1), epsilon(1). F(0) has three main subunits: a(1), b(2) and c(10-14). The alpha and beta chains form an alternating ring which encloses part of the gamma chain. F(1) is attached to F(0) by a central stalk formed by the gamma and epsilon chains, while a peripheral stalk is formed by the delta and b chains.</text>
</comment>
<evidence type="ECO:0000256" key="12">
    <source>
        <dbReference type="ARBA" id="ARBA00037847"/>
    </source>
</evidence>
<keyword evidence="2 13" id="KW-0813">Transport</keyword>
<dbReference type="Proteomes" id="UP000095200">
    <property type="component" value="Unassembled WGS sequence"/>
</dbReference>
<dbReference type="Pfam" id="PF00430">
    <property type="entry name" value="ATP-synt_B"/>
    <property type="match status" value="1"/>
</dbReference>
<dbReference type="PANTHER" id="PTHR33445:SF2">
    <property type="entry name" value="ATP SYNTHASE SUBUNIT B', CHLOROPLASTIC"/>
    <property type="match status" value="1"/>
</dbReference>
<feature type="coiled-coil region" evidence="15">
    <location>
        <begin position="31"/>
        <end position="90"/>
    </location>
</feature>
<dbReference type="GO" id="GO:0046961">
    <property type="term" value="F:proton-transporting ATPase activity, rotational mechanism"/>
    <property type="evidence" value="ECO:0007669"/>
    <property type="project" value="TreeGrafter"/>
</dbReference>
<keyword evidence="4 13" id="KW-0812">Transmembrane</keyword>
<evidence type="ECO:0000256" key="4">
    <source>
        <dbReference type="ARBA" id="ARBA00022692"/>
    </source>
</evidence>
<sequence length="249" mass="28412">MLIDPFTVFVQVLNFLILVLILKRFLFRPITRAMAQREERLARELDEAQKAKEKAEQHLADIKARNARLKDEEARMLQEIKTRAATLEKELTASVKAAVRAREHAFIQSFEREKRRRIETLQQEMATQLFTVANTALHDLAGISLHASMVAHFLDMLEQDPGAHKDRFPNLFTGQDTLTVSTPFELTGETTNRLRAILDRDFGFSGRIVSHLDPGLLAGVSLSGNGHRLDWTIHRYLEDLKTGLLEQES</sequence>
<protein>
    <recommendedName>
        <fullName evidence="13">ATP synthase subunit b</fullName>
    </recommendedName>
    <alternativeName>
        <fullName evidence="13">ATP synthase F(0) sector subunit b</fullName>
    </alternativeName>
    <alternativeName>
        <fullName evidence="13">ATPase subunit I</fullName>
    </alternativeName>
    <alternativeName>
        <fullName evidence="13">F-type ATPase subunit b</fullName>
        <shortName evidence="13">F-ATPase subunit b</shortName>
    </alternativeName>
</protein>
<dbReference type="OrthoDB" id="466272at2"/>
<evidence type="ECO:0000256" key="14">
    <source>
        <dbReference type="RuleBase" id="RU003848"/>
    </source>
</evidence>
<evidence type="ECO:0000256" key="6">
    <source>
        <dbReference type="ARBA" id="ARBA00022989"/>
    </source>
</evidence>